<evidence type="ECO:0000256" key="6">
    <source>
        <dbReference type="ARBA" id="ARBA00023004"/>
    </source>
</evidence>
<keyword evidence="5 8" id="KW-0067">ATP-binding</keyword>
<dbReference type="InterPro" id="IPR002744">
    <property type="entry name" value="MIP18-like"/>
</dbReference>
<dbReference type="PANTHER" id="PTHR42961:SF2">
    <property type="entry name" value="IRON-SULFUR PROTEIN NUBPL"/>
    <property type="match status" value="1"/>
</dbReference>
<dbReference type="InterPro" id="IPR034904">
    <property type="entry name" value="FSCA_dom_sf"/>
</dbReference>
<evidence type="ECO:0000256" key="5">
    <source>
        <dbReference type="ARBA" id="ARBA00022840"/>
    </source>
</evidence>
<dbReference type="InterPro" id="IPR044304">
    <property type="entry name" value="NUBPL-like"/>
</dbReference>
<proteinExistence type="inferred from homology"/>
<evidence type="ECO:0000256" key="8">
    <source>
        <dbReference type="HAMAP-Rule" id="MF_02040"/>
    </source>
</evidence>
<dbReference type="Gene3D" id="3.40.50.300">
    <property type="entry name" value="P-loop containing nucleotide triphosphate hydrolases"/>
    <property type="match status" value="1"/>
</dbReference>
<evidence type="ECO:0000256" key="3">
    <source>
        <dbReference type="ARBA" id="ARBA00022723"/>
    </source>
</evidence>
<sequence length="369" mass="39734">MPELTIEAVRHALSFVEEPDLGQDLITLNMVEDIKVEGRTVSFTVVLTTPACPLKQLIHDACERAVHTMVDKDANVVIQMTSRVTTMRNNNTILPGVKNIIAIASGKGGVGKSTVTANLAVALAATGAKVGLIDADISGPSMPMMFGVEDARPHVLQDQQGKNRIQPIVQYGVKLMSIGFLAPGENAIVWRGPMASSALKQFITEVEWGDLDYLLLDLPPGTSDIHLTMVQTVPVTGAIIVTTPQPVALMDAQKGLQMFRQPQINVPVLGIIENMAWFTPAELPDNKYYIFGEGGGQRLADKHQVPLIGQLPLIQAVREAGDRGRPAVLADVTSPEAATFRDLAESLARQVSIRNNVAPKTTIVTMNAQ</sequence>
<name>A0ABW4QUC7_9BACT</name>
<accession>A0ABW4QUC7</accession>
<dbReference type="EMBL" id="JBHUFD010000003">
    <property type="protein sequence ID" value="MFD1872635.1"/>
    <property type="molecule type" value="Genomic_DNA"/>
</dbReference>
<dbReference type="Proteomes" id="UP001597197">
    <property type="component" value="Unassembled WGS sequence"/>
</dbReference>
<evidence type="ECO:0000256" key="7">
    <source>
        <dbReference type="ARBA" id="ARBA00023014"/>
    </source>
</evidence>
<dbReference type="SUPFAM" id="SSF117916">
    <property type="entry name" value="Fe-S cluster assembly (FSCA) domain-like"/>
    <property type="match status" value="1"/>
</dbReference>
<comment type="caution">
    <text evidence="10">The sequence shown here is derived from an EMBL/GenBank/DDBJ whole genome shotgun (WGS) entry which is preliminary data.</text>
</comment>
<evidence type="ECO:0000256" key="4">
    <source>
        <dbReference type="ARBA" id="ARBA00022741"/>
    </source>
</evidence>
<dbReference type="CDD" id="cd02037">
    <property type="entry name" value="Mrp_NBP35"/>
    <property type="match status" value="1"/>
</dbReference>
<dbReference type="GO" id="GO:0005524">
    <property type="term" value="F:ATP binding"/>
    <property type="evidence" value="ECO:0007669"/>
    <property type="project" value="UniProtKB-KW"/>
</dbReference>
<gene>
    <name evidence="10" type="ORF">ACFSDX_09350</name>
</gene>
<dbReference type="InterPro" id="IPR033756">
    <property type="entry name" value="YlxH/NBP35"/>
</dbReference>
<evidence type="ECO:0000256" key="1">
    <source>
        <dbReference type="ARBA" id="ARBA00007352"/>
    </source>
</evidence>
<keyword evidence="7 8" id="KW-0411">Iron-sulfur</keyword>
<feature type="binding site" evidence="8">
    <location>
        <begin position="106"/>
        <end position="113"/>
    </location>
    <ligand>
        <name>ATP</name>
        <dbReference type="ChEBI" id="CHEBI:30616"/>
    </ligand>
</feature>
<dbReference type="SUPFAM" id="SSF52540">
    <property type="entry name" value="P-loop containing nucleoside triphosphate hydrolases"/>
    <property type="match status" value="1"/>
</dbReference>
<dbReference type="Pfam" id="PF01883">
    <property type="entry name" value="FeS_assembly_P"/>
    <property type="match status" value="1"/>
</dbReference>
<evidence type="ECO:0000313" key="10">
    <source>
        <dbReference type="EMBL" id="MFD1872635.1"/>
    </source>
</evidence>
<keyword evidence="4 8" id="KW-0547">Nucleotide-binding</keyword>
<reference evidence="11" key="1">
    <citation type="journal article" date="2019" name="Int. J. Syst. Evol. Microbiol.">
        <title>The Global Catalogue of Microorganisms (GCM) 10K type strain sequencing project: providing services to taxonomists for standard genome sequencing and annotation.</title>
        <authorList>
            <consortium name="The Broad Institute Genomics Platform"/>
            <consortium name="The Broad Institute Genome Sequencing Center for Infectious Disease"/>
            <person name="Wu L."/>
            <person name="Ma J."/>
        </authorList>
    </citation>
    <scope>NUCLEOTIDE SEQUENCE [LARGE SCALE GENOMIC DNA]</scope>
    <source>
        <strain evidence="11">CGMCC 1.15795</strain>
    </source>
</reference>
<dbReference type="HAMAP" id="MF_02040">
    <property type="entry name" value="Mrp_NBP35"/>
    <property type="match status" value="1"/>
</dbReference>
<organism evidence="10 11">
    <name type="scientific">Hymenobacter bucti</name>
    <dbReference type="NCBI Taxonomy" id="1844114"/>
    <lineage>
        <taxon>Bacteria</taxon>
        <taxon>Pseudomonadati</taxon>
        <taxon>Bacteroidota</taxon>
        <taxon>Cytophagia</taxon>
        <taxon>Cytophagales</taxon>
        <taxon>Hymenobacteraceae</taxon>
        <taxon>Hymenobacter</taxon>
    </lineage>
</organism>
<dbReference type="InterPro" id="IPR000808">
    <property type="entry name" value="Mrp-like_CS"/>
</dbReference>
<keyword evidence="3 8" id="KW-0479">Metal-binding</keyword>
<dbReference type="Pfam" id="PF10609">
    <property type="entry name" value="ParA"/>
    <property type="match status" value="1"/>
</dbReference>
<keyword evidence="6 8" id="KW-0408">Iron</keyword>
<dbReference type="PROSITE" id="PS01215">
    <property type="entry name" value="MRP"/>
    <property type="match status" value="1"/>
</dbReference>
<evidence type="ECO:0000256" key="2">
    <source>
        <dbReference type="ARBA" id="ARBA00008205"/>
    </source>
</evidence>
<comment type="similarity">
    <text evidence="8">Belongs to the Mrp/NBP35 ATP-binding proteins family.</text>
</comment>
<comment type="function">
    <text evidence="8">Binds and transfers iron-sulfur (Fe-S) clusters to target apoproteins. Can hydrolyze ATP.</text>
</comment>
<dbReference type="RefSeq" id="WP_382313077.1">
    <property type="nucleotide sequence ID" value="NZ_JBHUFD010000003.1"/>
</dbReference>
<comment type="similarity">
    <text evidence="1">In the N-terminal section; belongs to the MIP18 family.</text>
</comment>
<comment type="similarity">
    <text evidence="2">In the C-terminal section; belongs to the Mrp/NBP35 ATP-binding proteins family.</text>
</comment>
<comment type="subunit">
    <text evidence="8">Homodimer.</text>
</comment>
<protein>
    <recommendedName>
        <fullName evidence="8">Iron-sulfur cluster carrier protein</fullName>
    </recommendedName>
</protein>
<dbReference type="PANTHER" id="PTHR42961">
    <property type="entry name" value="IRON-SULFUR PROTEIN NUBPL"/>
    <property type="match status" value="1"/>
</dbReference>
<dbReference type="Gene3D" id="3.30.300.130">
    <property type="entry name" value="Fe-S cluster assembly (FSCA)"/>
    <property type="match status" value="1"/>
</dbReference>
<evidence type="ECO:0000259" key="9">
    <source>
        <dbReference type="Pfam" id="PF01883"/>
    </source>
</evidence>
<keyword evidence="11" id="KW-1185">Reference proteome</keyword>
<keyword evidence="8" id="KW-0378">Hydrolase</keyword>
<evidence type="ECO:0000313" key="11">
    <source>
        <dbReference type="Proteomes" id="UP001597197"/>
    </source>
</evidence>
<dbReference type="InterPro" id="IPR019591">
    <property type="entry name" value="Mrp/NBP35_ATP-bd"/>
</dbReference>
<dbReference type="InterPro" id="IPR027417">
    <property type="entry name" value="P-loop_NTPase"/>
</dbReference>
<feature type="domain" description="MIP18 family-like" evidence="9">
    <location>
        <begin position="7"/>
        <end position="76"/>
    </location>
</feature>